<dbReference type="GO" id="GO:0008670">
    <property type="term" value="F:2,4-dienoyl-CoA reductase (NADPH) activity"/>
    <property type="evidence" value="ECO:0007669"/>
    <property type="project" value="InterPro"/>
</dbReference>
<comment type="catalytic activity">
    <reaction evidence="4">
        <text>a (2E,4E)-dienoyl-CoA + NADPH + H(+) = a 4,5-saturated-(3E)-enoyl-CoA + NADP(+)</text>
        <dbReference type="Rhea" id="RHEA:45912"/>
        <dbReference type="ChEBI" id="CHEBI:15378"/>
        <dbReference type="ChEBI" id="CHEBI:57783"/>
        <dbReference type="ChEBI" id="CHEBI:58349"/>
        <dbReference type="ChEBI" id="CHEBI:85101"/>
        <dbReference type="ChEBI" id="CHEBI:85493"/>
        <dbReference type="EC" id="1.3.1.124"/>
    </reaction>
</comment>
<evidence type="ECO:0000256" key="3">
    <source>
        <dbReference type="ARBA" id="ARBA00026117"/>
    </source>
</evidence>
<evidence type="ECO:0000313" key="7">
    <source>
        <dbReference type="Proteomes" id="UP000192927"/>
    </source>
</evidence>
<dbReference type="EC" id="1.3.1.124" evidence="3"/>
<reference evidence="7" key="1">
    <citation type="submission" date="2017-03" db="EMBL/GenBank/DDBJ databases">
        <authorList>
            <person name="Sharma R."/>
            <person name="Thines M."/>
        </authorList>
    </citation>
    <scope>NUCLEOTIDE SEQUENCE [LARGE SCALE GENOMIC DNA]</scope>
</reference>
<keyword evidence="7" id="KW-1185">Reference proteome</keyword>
<evidence type="ECO:0000256" key="2">
    <source>
        <dbReference type="ARBA" id="ARBA00023002"/>
    </source>
</evidence>
<name>A0A1W5D6U3_9LECA</name>
<dbReference type="AlphaFoldDB" id="A0A1W5D6U3"/>
<dbReference type="InterPro" id="IPR045017">
    <property type="entry name" value="DECR2-like"/>
</dbReference>
<evidence type="ECO:0000256" key="1">
    <source>
        <dbReference type="ARBA" id="ARBA00022857"/>
    </source>
</evidence>
<evidence type="ECO:0000313" key="6">
    <source>
        <dbReference type="EMBL" id="SLM38844.1"/>
    </source>
</evidence>
<dbReference type="InterPro" id="IPR036291">
    <property type="entry name" value="NAD(P)-bd_dom_sf"/>
</dbReference>
<proteinExistence type="predicted"/>
<dbReference type="PANTHER" id="PTHR43296">
    <property type="entry name" value="PEROXISOMAL 2,4-DIENOYL-COA REDUCTASE"/>
    <property type="match status" value="1"/>
</dbReference>
<dbReference type="PANTHER" id="PTHR43296:SF2">
    <property type="entry name" value="PEROXISOMAL 2,4-DIENOYL-COA REDUCTASE [(3E)-ENOYL-COA-PRODUCING]"/>
    <property type="match status" value="1"/>
</dbReference>
<dbReference type="Proteomes" id="UP000192927">
    <property type="component" value="Unassembled WGS sequence"/>
</dbReference>
<dbReference type="SUPFAM" id="SSF51735">
    <property type="entry name" value="NAD(P)-binding Rossmann-fold domains"/>
    <property type="match status" value="1"/>
</dbReference>
<dbReference type="PRINTS" id="PR00081">
    <property type="entry name" value="GDHRDH"/>
</dbReference>
<accession>A0A1W5D6U3</accession>
<keyword evidence="2" id="KW-0560">Oxidoreductase</keyword>
<comment type="catalytic activity">
    <reaction evidence="5">
        <text>a (2E,4Z)-dienoyl-CoA + NADPH + H(+) = a 4,5-saturated-(3E)-enoyl-CoA + NADP(+)</text>
        <dbReference type="Rhea" id="RHEA:61892"/>
        <dbReference type="ChEBI" id="CHEBI:15378"/>
        <dbReference type="ChEBI" id="CHEBI:57783"/>
        <dbReference type="ChEBI" id="CHEBI:58349"/>
        <dbReference type="ChEBI" id="CHEBI:85099"/>
        <dbReference type="ChEBI" id="CHEBI:85493"/>
        <dbReference type="EC" id="1.3.1.124"/>
    </reaction>
</comment>
<sequence length="90" mass="9162">MAAKAAVDALSAAAALELGPRGVTSNVIAPGPIAGTEGVLRLAKKEHIAGSEKRIPVGRWGTVRDIADATVWVFSEAAGFVNGAVLVRRG</sequence>
<dbReference type="Pfam" id="PF13561">
    <property type="entry name" value="adh_short_C2"/>
    <property type="match status" value="1"/>
</dbReference>
<evidence type="ECO:0000256" key="5">
    <source>
        <dbReference type="ARBA" id="ARBA00048340"/>
    </source>
</evidence>
<keyword evidence="1" id="KW-0521">NADP</keyword>
<dbReference type="EMBL" id="FWEW01003043">
    <property type="protein sequence ID" value="SLM38844.1"/>
    <property type="molecule type" value="Genomic_DNA"/>
</dbReference>
<protein>
    <recommendedName>
        <fullName evidence="3">2,4-dienoyl-CoA reductase [(3E)-enoyl-CoA-producing]</fullName>
        <ecNumber evidence="3">1.3.1.124</ecNumber>
    </recommendedName>
</protein>
<dbReference type="Gene3D" id="3.40.50.720">
    <property type="entry name" value="NAD(P)-binding Rossmann-like Domain"/>
    <property type="match status" value="1"/>
</dbReference>
<evidence type="ECO:0000256" key="4">
    <source>
        <dbReference type="ARBA" id="ARBA00048009"/>
    </source>
</evidence>
<dbReference type="GO" id="GO:0009062">
    <property type="term" value="P:fatty acid catabolic process"/>
    <property type="evidence" value="ECO:0007669"/>
    <property type="project" value="InterPro"/>
</dbReference>
<dbReference type="GO" id="GO:0005777">
    <property type="term" value="C:peroxisome"/>
    <property type="evidence" value="ECO:0007669"/>
    <property type="project" value="TreeGrafter"/>
</dbReference>
<organism evidence="6 7">
    <name type="scientific">Lasallia pustulata</name>
    <dbReference type="NCBI Taxonomy" id="136370"/>
    <lineage>
        <taxon>Eukaryota</taxon>
        <taxon>Fungi</taxon>
        <taxon>Dikarya</taxon>
        <taxon>Ascomycota</taxon>
        <taxon>Pezizomycotina</taxon>
        <taxon>Lecanoromycetes</taxon>
        <taxon>OSLEUM clade</taxon>
        <taxon>Umbilicariomycetidae</taxon>
        <taxon>Umbilicariales</taxon>
        <taxon>Umbilicariaceae</taxon>
        <taxon>Lasallia</taxon>
    </lineage>
</organism>
<dbReference type="InterPro" id="IPR002347">
    <property type="entry name" value="SDR_fam"/>
</dbReference>